<feature type="compositionally biased region" description="Basic and acidic residues" evidence="1">
    <location>
        <begin position="66"/>
        <end position="86"/>
    </location>
</feature>
<evidence type="ECO:0000256" key="1">
    <source>
        <dbReference type="SAM" id="MobiDB-lite"/>
    </source>
</evidence>
<gene>
    <name evidence="2" type="ORF">GM540_16335</name>
</gene>
<organism evidence="2 3">
    <name type="scientific">Streptococcus pneumoniae</name>
    <dbReference type="NCBI Taxonomy" id="1313"/>
    <lineage>
        <taxon>Bacteria</taxon>
        <taxon>Bacillati</taxon>
        <taxon>Bacillota</taxon>
        <taxon>Bacilli</taxon>
        <taxon>Lactobacillales</taxon>
        <taxon>Streptococcaceae</taxon>
        <taxon>Streptococcus</taxon>
    </lineage>
</organism>
<dbReference type="AlphaFoldDB" id="A0A6G2DG36"/>
<proteinExistence type="predicted"/>
<feature type="non-terminal residue" evidence="2">
    <location>
        <position position="86"/>
    </location>
</feature>
<sequence length="86" mass="10137">LSSILGMNEITNLKENYEKVRSLLDNEMEKKADFVKSLQKEIDLQESKIDYGYKYLITDEISNSSFEDKQKENNELQKSKAQIEER</sequence>
<comment type="caution">
    <text evidence="2">The sequence shown here is derived from an EMBL/GenBank/DDBJ whole genome shotgun (WGS) entry which is preliminary data.</text>
</comment>
<feature type="region of interest" description="Disordered" evidence="1">
    <location>
        <begin position="64"/>
        <end position="86"/>
    </location>
</feature>
<name>A0A6G2DG36_STREE</name>
<feature type="non-terminal residue" evidence="2">
    <location>
        <position position="1"/>
    </location>
</feature>
<evidence type="ECO:0000313" key="2">
    <source>
        <dbReference type="EMBL" id="MTV75503.1"/>
    </source>
</evidence>
<evidence type="ECO:0000313" key="3">
    <source>
        <dbReference type="Proteomes" id="UP000483094"/>
    </source>
</evidence>
<accession>A0A6G2DG36</accession>
<dbReference type="EMBL" id="WNHQ01002245">
    <property type="protein sequence ID" value="MTV75503.1"/>
    <property type="molecule type" value="Genomic_DNA"/>
</dbReference>
<reference evidence="2 3" key="1">
    <citation type="submission" date="2019-11" db="EMBL/GenBank/DDBJ databases">
        <title>Growth characteristics of pneumococcus vary with the chemical composition of the capsule and with environmental conditions.</title>
        <authorList>
            <person name="Tothpal A."/>
            <person name="Desobry K."/>
            <person name="Joshi S."/>
            <person name="Wyllie A.L."/>
            <person name="Weinberger D.M."/>
        </authorList>
    </citation>
    <scope>NUCLEOTIDE SEQUENCE [LARGE SCALE GENOMIC DNA]</scope>
    <source>
        <strain evidence="3">pnumococcus19F</strain>
    </source>
</reference>
<protein>
    <submittedName>
        <fullName evidence="2">Uncharacterized protein</fullName>
    </submittedName>
</protein>
<dbReference type="Proteomes" id="UP000483094">
    <property type="component" value="Unassembled WGS sequence"/>
</dbReference>